<dbReference type="FunFam" id="4.10.240.10:FF:000003">
    <property type="entry name" value="C6 transcription factor (Leu3)"/>
    <property type="match status" value="1"/>
</dbReference>
<keyword evidence="4" id="KW-0805">Transcription regulation</keyword>
<feature type="compositionally biased region" description="Low complexity" evidence="8">
    <location>
        <begin position="11"/>
        <end position="34"/>
    </location>
</feature>
<feature type="compositionally biased region" description="Polar residues" evidence="8">
    <location>
        <begin position="35"/>
        <end position="57"/>
    </location>
</feature>
<dbReference type="InterPro" id="IPR036864">
    <property type="entry name" value="Zn2-C6_fun-type_DNA-bd_sf"/>
</dbReference>
<dbReference type="PANTHER" id="PTHR31845:SF21">
    <property type="entry name" value="REGULATORY PROTEIN LEU3"/>
    <property type="match status" value="1"/>
</dbReference>
<keyword evidence="11" id="KW-1185">Reference proteome</keyword>
<feature type="compositionally biased region" description="Low complexity" evidence="8">
    <location>
        <begin position="893"/>
        <end position="914"/>
    </location>
</feature>
<evidence type="ECO:0000256" key="3">
    <source>
        <dbReference type="ARBA" id="ARBA00022833"/>
    </source>
</evidence>
<dbReference type="PROSITE" id="PS00463">
    <property type="entry name" value="ZN2_CY6_FUNGAL_1"/>
    <property type="match status" value="1"/>
</dbReference>
<dbReference type="GO" id="GO:0008270">
    <property type="term" value="F:zinc ion binding"/>
    <property type="evidence" value="ECO:0007669"/>
    <property type="project" value="InterPro"/>
</dbReference>
<sequence>MSSDTNNPVPATTAQNSNNTTTGGAPTPTSGMTSDKNSNFKSTPTNGNAESPNVYTPSSTTSSSSQQQHIDANTHKNSEATVIKKENSPQVNNSIPRSESPPMPSSSSRSNSNKRPKRMACVECRQQKSKCDAYERAPNPCTRCSKKGSHCSLKSDYKRTFKRAQIAVMEKEFNEMKNKLLEAHKISLATARKVHQGGYLPPPIRSSIDTATGSSSSLLQNNSTNINQTIPDSVTTPIYTQPQQDPNTQFQIYNNFPINSPNFVNLPQNSSNSNILPNPTTRNSSIGNDNINTSNLNNNNSNINNNNNNGSTSYLPVYRPLPPSPFASSPNLPNIIPTTNGNNSSITNNNNNNTNNANNSTSLPNALNKNNNNTSNVAPERQNFIPSITTNQNFKNYNNNSIISSENLLKYLPLRRNPPTHEQCICQPKTLGDFSLSSEEIEVLFIDFVENYYCMLPVVDVTKGIERIYRLCPILFWTIMFTALRRHNSKIIEKNTAHSLYLKLSPILKSAMGELTITPITRYAPSEIDEPILNVSSVYTVQAFLLYTFWPPLTSSLSADASWNSIGIAIYQAIRIGLHVPGHTTDGIKSNNTDLLKEQIRTWIGCNVVSQTIATAFGYPGFVQLDSLRLLSCKTAVGLDLPDSLRQCIEIQLFEDQVCKTLNNNPLDPLRLVVPSERLPLLKLLTKQLDQLEIRLTLDINAPLDDFRRFALCAARVHLLSYYFIDTEDIASFELDYGHIQAYNASLALIQQCKDSQSRDKKFIKYLPAVHILTIWQSACIIARLVHCKDGSIIDIGNGKRLYQYAVNLCLKASVIKYDMAYRSSGIMRSMWSLFKALQNNNAISSKVSVRSRMSASFFFDCLWILREKCGMIKLAPIKKKDESNGVVGGDANGSSAMNNNNNNSGISTTSGGAVVDSSDDESLFPDSDDSDLDSSDDDEDDIDSSQHNNGNLSGPTSHSLNSLNNGNNTTVTSSSNGIDSSSGNNNSESKGTPNSTASGSSQKSKKHRTLSNTHDPEISARKIIKTIPLDPRPISLSDNSVATFTTKL</sequence>
<evidence type="ECO:0000256" key="2">
    <source>
        <dbReference type="ARBA" id="ARBA00022723"/>
    </source>
</evidence>
<dbReference type="GO" id="GO:0000981">
    <property type="term" value="F:DNA-binding transcription factor activity, RNA polymerase II-specific"/>
    <property type="evidence" value="ECO:0007669"/>
    <property type="project" value="InterPro"/>
</dbReference>
<comment type="caution">
    <text evidence="10">The sequence shown here is derived from an EMBL/GenBank/DDBJ whole genome shotgun (WGS) entry which is preliminary data.</text>
</comment>
<dbReference type="InterPro" id="IPR051089">
    <property type="entry name" value="prtT"/>
</dbReference>
<feature type="region of interest" description="Disordered" evidence="8">
    <location>
        <begin position="270"/>
        <end position="364"/>
    </location>
</feature>
<dbReference type="EMBL" id="BSXN01000504">
    <property type="protein sequence ID" value="GME68836.1"/>
    <property type="molecule type" value="Genomic_DNA"/>
</dbReference>
<comment type="subcellular location">
    <subcellularLocation>
        <location evidence="1">Nucleus</location>
    </subcellularLocation>
</comment>
<name>A0A9W6SWZ3_CANBO</name>
<evidence type="ECO:0000256" key="5">
    <source>
        <dbReference type="ARBA" id="ARBA00023125"/>
    </source>
</evidence>
<dbReference type="PANTHER" id="PTHR31845">
    <property type="entry name" value="FINGER DOMAIN PROTEIN, PUTATIVE-RELATED"/>
    <property type="match status" value="1"/>
</dbReference>
<proteinExistence type="predicted"/>
<keyword evidence="5" id="KW-0238">DNA-binding</keyword>
<dbReference type="AlphaFoldDB" id="A0A9W6SWZ3"/>
<dbReference type="GO" id="GO:0000976">
    <property type="term" value="F:transcription cis-regulatory region binding"/>
    <property type="evidence" value="ECO:0007669"/>
    <property type="project" value="TreeGrafter"/>
</dbReference>
<dbReference type="SUPFAM" id="SSF57701">
    <property type="entry name" value="Zn2/Cys6 DNA-binding domain"/>
    <property type="match status" value="1"/>
</dbReference>
<feature type="compositionally biased region" description="Low complexity" evidence="8">
    <location>
        <begin position="957"/>
        <end position="992"/>
    </location>
</feature>
<dbReference type="GO" id="GO:0005634">
    <property type="term" value="C:nucleus"/>
    <property type="evidence" value="ECO:0007669"/>
    <property type="project" value="UniProtKB-SubCell"/>
</dbReference>
<keyword evidence="6" id="KW-0804">Transcription</keyword>
<keyword evidence="2" id="KW-0479">Metal-binding</keyword>
<feature type="region of interest" description="Disordered" evidence="8">
    <location>
        <begin position="1"/>
        <end position="117"/>
    </location>
</feature>
<evidence type="ECO:0000313" key="10">
    <source>
        <dbReference type="EMBL" id="GME68836.1"/>
    </source>
</evidence>
<dbReference type="Pfam" id="PF00172">
    <property type="entry name" value="Zn_clus"/>
    <property type="match status" value="1"/>
</dbReference>
<dbReference type="CDD" id="cd00067">
    <property type="entry name" value="GAL4"/>
    <property type="match status" value="1"/>
</dbReference>
<dbReference type="PROSITE" id="PS50048">
    <property type="entry name" value="ZN2_CY6_FUNGAL_2"/>
    <property type="match status" value="1"/>
</dbReference>
<feature type="region of interest" description="Disordered" evidence="8">
    <location>
        <begin position="884"/>
        <end position="1023"/>
    </location>
</feature>
<dbReference type="Gene3D" id="4.10.240.10">
    <property type="entry name" value="Zn(2)-C6 fungal-type DNA-binding domain"/>
    <property type="match status" value="1"/>
</dbReference>
<evidence type="ECO:0000256" key="8">
    <source>
        <dbReference type="SAM" id="MobiDB-lite"/>
    </source>
</evidence>
<dbReference type="InterPro" id="IPR001138">
    <property type="entry name" value="Zn2Cys6_DnaBD"/>
</dbReference>
<organism evidence="10 11">
    <name type="scientific">Candida boidinii</name>
    <name type="common">Yeast</name>
    <dbReference type="NCBI Taxonomy" id="5477"/>
    <lineage>
        <taxon>Eukaryota</taxon>
        <taxon>Fungi</taxon>
        <taxon>Dikarya</taxon>
        <taxon>Ascomycota</taxon>
        <taxon>Saccharomycotina</taxon>
        <taxon>Pichiomycetes</taxon>
        <taxon>Pichiales</taxon>
        <taxon>Pichiaceae</taxon>
        <taxon>Ogataea</taxon>
        <taxon>Ogataea/Candida clade</taxon>
    </lineage>
</organism>
<dbReference type="GO" id="GO:0001216">
    <property type="term" value="F:DNA-binding transcription activator activity"/>
    <property type="evidence" value="ECO:0007669"/>
    <property type="project" value="UniProtKB-ARBA"/>
</dbReference>
<gene>
    <name evidence="10" type="ORF">Cboi02_000189300</name>
</gene>
<evidence type="ECO:0000256" key="6">
    <source>
        <dbReference type="ARBA" id="ARBA00023163"/>
    </source>
</evidence>
<evidence type="ECO:0000256" key="4">
    <source>
        <dbReference type="ARBA" id="ARBA00023015"/>
    </source>
</evidence>
<protein>
    <submittedName>
        <fullName evidence="10">Unnamed protein product</fullName>
    </submittedName>
</protein>
<feature type="compositionally biased region" description="Low complexity" evidence="8">
    <location>
        <begin position="329"/>
        <end position="364"/>
    </location>
</feature>
<evidence type="ECO:0000259" key="9">
    <source>
        <dbReference type="PROSITE" id="PS50048"/>
    </source>
</evidence>
<feature type="compositionally biased region" description="Polar residues" evidence="8">
    <location>
        <begin position="947"/>
        <end position="956"/>
    </location>
</feature>
<feature type="compositionally biased region" description="Low complexity" evidence="8">
    <location>
        <begin position="287"/>
        <end position="313"/>
    </location>
</feature>
<feature type="compositionally biased region" description="Low complexity" evidence="8">
    <location>
        <begin position="58"/>
        <end position="68"/>
    </location>
</feature>
<feature type="compositionally biased region" description="Polar residues" evidence="8">
    <location>
        <begin position="1"/>
        <end position="10"/>
    </location>
</feature>
<feature type="compositionally biased region" description="Basic and acidic residues" evidence="8">
    <location>
        <begin position="72"/>
        <end position="87"/>
    </location>
</feature>
<feature type="compositionally biased region" description="Polar residues" evidence="8">
    <location>
        <begin position="270"/>
        <end position="286"/>
    </location>
</feature>
<evidence type="ECO:0000256" key="7">
    <source>
        <dbReference type="ARBA" id="ARBA00023242"/>
    </source>
</evidence>
<feature type="domain" description="Zn(2)-C6 fungal-type" evidence="9">
    <location>
        <begin position="120"/>
        <end position="153"/>
    </location>
</feature>
<reference evidence="10" key="1">
    <citation type="submission" date="2023-04" db="EMBL/GenBank/DDBJ databases">
        <title>Candida boidinii NBRC 10035.</title>
        <authorList>
            <person name="Ichikawa N."/>
            <person name="Sato H."/>
            <person name="Tonouchi N."/>
        </authorList>
    </citation>
    <scope>NUCLEOTIDE SEQUENCE</scope>
    <source>
        <strain evidence="10">NBRC 10035</strain>
    </source>
</reference>
<evidence type="ECO:0000256" key="1">
    <source>
        <dbReference type="ARBA" id="ARBA00004123"/>
    </source>
</evidence>
<evidence type="ECO:0000313" key="11">
    <source>
        <dbReference type="Proteomes" id="UP001165120"/>
    </source>
</evidence>
<dbReference type="Proteomes" id="UP001165120">
    <property type="component" value="Unassembled WGS sequence"/>
</dbReference>
<accession>A0A9W6SWZ3</accession>
<dbReference type="SMART" id="SM00066">
    <property type="entry name" value="GAL4"/>
    <property type="match status" value="1"/>
</dbReference>
<feature type="compositionally biased region" description="Acidic residues" evidence="8">
    <location>
        <begin position="918"/>
        <end position="944"/>
    </location>
</feature>
<keyword evidence="7" id="KW-0539">Nucleus</keyword>
<keyword evidence="3" id="KW-0862">Zinc</keyword>
<dbReference type="CDD" id="cd12148">
    <property type="entry name" value="fungal_TF_MHR"/>
    <property type="match status" value="1"/>
</dbReference>
<feature type="compositionally biased region" description="Polar residues" evidence="8">
    <location>
        <begin position="993"/>
        <end position="1003"/>
    </location>
</feature>